<dbReference type="InterPro" id="IPR001878">
    <property type="entry name" value="Znf_CCHC"/>
</dbReference>
<dbReference type="SMART" id="SM00343">
    <property type="entry name" value="ZnF_C2HC"/>
    <property type="match status" value="1"/>
</dbReference>
<dbReference type="InterPro" id="IPR021109">
    <property type="entry name" value="Peptidase_aspartic_dom_sf"/>
</dbReference>
<dbReference type="Gene3D" id="2.40.70.10">
    <property type="entry name" value="Acid Proteases"/>
    <property type="match status" value="1"/>
</dbReference>
<accession>A0AAQ3TNX7</accession>
<keyword evidence="1" id="KW-0862">Zinc</keyword>
<dbReference type="GO" id="GO:0008270">
    <property type="term" value="F:zinc ion binding"/>
    <property type="evidence" value="ECO:0007669"/>
    <property type="project" value="UniProtKB-KW"/>
</dbReference>
<dbReference type="EMBL" id="CP144749">
    <property type="protein sequence ID" value="WVZ76920.1"/>
    <property type="molecule type" value="Genomic_DNA"/>
</dbReference>
<dbReference type="PANTHER" id="PTHR15503">
    <property type="entry name" value="LDOC1 RELATED"/>
    <property type="match status" value="1"/>
</dbReference>
<dbReference type="Pfam" id="PF00098">
    <property type="entry name" value="zf-CCHC"/>
    <property type="match status" value="1"/>
</dbReference>
<dbReference type="Pfam" id="PF08284">
    <property type="entry name" value="RVP_2"/>
    <property type="match status" value="1"/>
</dbReference>
<proteinExistence type="predicted"/>
<evidence type="ECO:0000256" key="2">
    <source>
        <dbReference type="SAM" id="MobiDB-lite"/>
    </source>
</evidence>
<reference evidence="4 5" key="1">
    <citation type="submission" date="2024-02" db="EMBL/GenBank/DDBJ databases">
        <title>High-quality chromosome-scale genome assembly of Pensacola bahiagrass (Paspalum notatum Flugge var. saurae).</title>
        <authorList>
            <person name="Vega J.M."/>
            <person name="Podio M."/>
            <person name="Orjuela J."/>
            <person name="Siena L.A."/>
            <person name="Pessino S.C."/>
            <person name="Combes M.C."/>
            <person name="Mariac C."/>
            <person name="Albertini E."/>
            <person name="Pupilli F."/>
            <person name="Ortiz J.P.A."/>
            <person name="Leblanc O."/>
        </authorList>
    </citation>
    <scope>NUCLEOTIDE SEQUENCE [LARGE SCALE GENOMIC DNA]</scope>
    <source>
        <strain evidence="4">R1</strain>
        <tissue evidence="4">Leaf</tissue>
    </source>
</reference>
<sequence>GEHTPRSEWVAATPWCPTPTRAGYSGCATGRADPHPRGHHPRGPTYQDFEGLRPLVFTTCPEPLAADDWLRTIESKFTLLPEITEVEKARYAAQLLQGPAGAWHATFLAMQREGHVPTWAEFWQAFRAHYIPASLMEQKQREFRELKQGNKTVMQYVQSFIHLSQYSPEDVADDPRRAARLLSGFDPTLQTHLGCRYQSFTDLVDTALDMEGRLRAANEDQKHKHQSSAASGRSSQKQKSNYQQPQRYQQQPRYVVQPNQSGWLHRAPQQQQYPAYRAPTQLSAPRAPTAPGPGNPCFNCGKTGHFSRECRAPRRIQGPTPAGGSQQNKSKGNTSRKGQVHYIHLEQIPVGEPVLAGTFMLNGHPTVVLFDSGASHTFISQAYASRHGIKTSRIKEKYNISAPEDPINTNLIVKRLHLSIGGEKIIIKPVVLPHQRIDIILGMDWMTENEAVLDIGSRTIQIKSKVSGKILRVHMPNQKPIKPTVNATEITEIKKIPVVCEFPDVFSEELPGLPPDRNVEFSIELILGTAPVSRRPYRMAPDELKELKTQLQEQLDKGFILPSSSPWGCPALFVKKKDQGGKRLCVDYRPLNAVTVKNTYPLQHIDIL</sequence>
<dbReference type="Pfam" id="PF03732">
    <property type="entry name" value="Retrotrans_gag"/>
    <property type="match status" value="1"/>
</dbReference>
<dbReference type="Gene3D" id="3.10.10.10">
    <property type="entry name" value="HIV Type 1 Reverse Transcriptase, subunit A, domain 1"/>
    <property type="match status" value="1"/>
</dbReference>
<keyword evidence="1" id="KW-0479">Metal-binding</keyword>
<protein>
    <recommendedName>
        <fullName evidence="3">CCHC-type domain-containing protein</fullName>
    </recommendedName>
</protein>
<evidence type="ECO:0000313" key="5">
    <source>
        <dbReference type="Proteomes" id="UP001341281"/>
    </source>
</evidence>
<dbReference type="Proteomes" id="UP001341281">
    <property type="component" value="Chromosome 05"/>
</dbReference>
<dbReference type="GO" id="GO:0003676">
    <property type="term" value="F:nucleic acid binding"/>
    <property type="evidence" value="ECO:0007669"/>
    <property type="project" value="InterPro"/>
</dbReference>
<gene>
    <name evidence="4" type="ORF">U9M48_024838</name>
</gene>
<feature type="domain" description="CCHC-type" evidence="3">
    <location>
        <begin position="297"/>
        <end position="311"/>
    </location>
</feature>
<feature type="compositionally biased region" description="Polar residues" evidence="2">
    <location>
        <begin position="323"/>
        <end position="337"/>
    </location>
</feature>
<dbReference type="AlphaFoldDB" id="A0AAQ3TNX7"/>
<dbReference type="PROSITE" id="PS00141">
    <property type="entry name" value="ASP_PROTEASE"/>
    <property type="match status" value="1"/>
</dbReference>
<dbReference type="PANTHER" id="PTHR15503:SF45">
    <property type="entry name" value="RNA-DIRECTED DNA POLYMERASE HOMOLOG"/>
    <property type="match status" value="1"/>
</dbReference>
<dbReference type="InterPro" id="IPR032567">
    <property type="entry name" value="RTL1-rel"/>
</dbReference>
<organism evidence="4 5">
    <name type="scientific">Paspalum notatum var. saurae</name>
    <dbReference type="NCBI Taxonomy" id="547442"/>
    <lineage>
        <taxon>Eukaryota</taxon>
        <taxon>Viridiplantae</taxon>
        <taxon>Streptophyta</taxon>
        <taxon>Embryophyta</taxon>
        <taxon>Tracheophyta</taxon>
        <taxon>Spermatophyta</taxon>
        <taxon>Magnoliopsida</taxon>
        <taxon>Liliopsida</taxon>
        <taxon>Poales</taxon>
        <taxon>Poaceae</taxon>
        <taxon>PACMAD clade</taxon>
        <taxon>Panicoideae</taxon>
        <taxon>Andropogonodae</taxon>
        <taxon>Paspaleae</taxon>
        <taxon>Paspalinae</taxon>
        <taxon>Paspalum</taxon>
    </lineage>
</organism>
<dbReference type="InterPro" id="IPR005162">
    <property type="entry name" value="Retrotrans_gag_dom"/>
</dbReference>
<feature type="region of interest" description="Disordered" evidence="2">
    <location>
        <begin position="314"/>
        <end position="337"/>
    </location>
</feature>
<feature type="compositionally biased region" description="Low complexity" evidence="2">
    <location>
        <begin position="241"/>
        <end position="251"/>
    </location>
</feature>
<feature type="region of interest" description="Disordered" evidence="2">
    <location>
        <begin position="217"/>
        <end position="251"/>
    </location>
</feature>
<dbReference type="CDD" id="cd00303">
    <property type="entry name" value="retropepsin_like"/>
    <property type="match status" value="1"/>
</dbReference>
<dbReference type="InterPro" id="IPR043502">
    <property type="entry name" value="DNA/RNA_pol_sf"/>
</dbReference>
<evidence type="ECO:0000259" key="3">
    <source>
        <dbReference type="PROSITE" id="PS50158"/>
    </source>
</evidence>
<dbReference type="SUPFAM" id="SSF56672">
    <property type="entry name" value="DNA/RNA polymerases"/>
    <property type="match status" value="1"/>
</dbReference>
<keyword evidence="5" id="KW-1185">Reference proteome</keyword>
<evidence type="ECO:0000313" key="4">
    <source>
        <dbReference type="EMBL" id="WVZ76920.1"/>
    </source>
</evidence>
<keyword evidence="1" id="KW-0863">Zinc-finger</keyword>
<dbReference type="GO" id="GO:0006508">
    <property type="term" value="P:proteolysis"/>
    <property type="evidence" value="ECO:0007669"/>
    <property type="project" value="InterPro"/>
</dbReference>
<dbReference type="SUPFAM" id="SSF50630">
    <property type="entry name" value="Acid proteases"/>
    <property type="match status" value="1"/>
</dbReference>
<dbReference type="SUPFAM" id="SSF57756">
    <property type="entry name" value="Retrovirus zinc finger-like domains"/>
    <property type="match status" value="1"/>
</dbReference>
<dbReference type="InterPro" id="IPR001969">
    <property type="entry name" value="Aspartic_peptidase_AS"/>
</dbReference>
<feature type="non-terminal residue" evidence="4">
    <location>
        <position position="608"/>
    </location>
</feature>
<dbReference type="InterPro" id="IPR036875">
    <property type="entry name" value="Znf_CCHC_sf"/>
</dbReference>
<dbReference type="GO" id="GO:0004190">
    <property type="term" value="F:aspartic-type endopeptidase activity"/>
    <property type="evidence" value="ECO:0007669"/>
    <property type="project" value="InterPro"/>
</dbReference>
<feature type="compositionally biased region" description="Polar residues" evidence="2">
    <location>
        <begin position="227"/>
        <end position="240"/>
    </location>
</feature>
<dbReference type="PROSITE" id="PS50158">
    <property type="entry name" value="ZF_CCHC"/>
    <property type="match status" value="1"/>
</dbReference>
<evidence type="ECO:0000256" key="1">
    <source>
        <dbReference type="PROSITE-ProRule" id="PRU00047"/>
    </source>
</evidence>
<dbReference type="Gene3D" id="4.10.60.10">
    <property type="entry name" value="Zinc finger, CCHC-type"/>
    <property type="match status" value="1"/>
</dbReference>
<name>A0AAQ3TNX7_PASNO</name>